<sequence>MNAHSRTSSEIETVPYSDILPVFTPQFCKDFEFEDVQHFLKDLLKPEEFRYIAKEEGKAQIFHMLWVLQNKSDADIMSFLNCIAYDYKWIVDDIKNVFREHSSVTEQYLETLKRMRNDHQNFTDFNVHRTKPFMKLRAALRSLNPKIGLASVVLLGELGSGKKWLALDVCSEFTVLQAMNFKIFHIDTKFCDSPDEDLHALNTLMLKLNPNHHFTLEGPSKISYKILHLQEQLRELLKAKQFLNCLLVLTNVQNIKTLEAFNLGCKRLIITRNKKVSEKLSTKTNKHFNLEEGLSFTEFRLLLDKYIKKYDWREFATTNETDIYYLSNGDPYLLSIIAKHLREKKSNWFQWKKYLENLQIPDKKFKRDIETSLEVLTQEQMRRYAVFAIFPHCVGIPVKLIAALWRTSIHDAEEIVYIFYKYSVIKTDISDDYDTMTCHLRFVYSSYLKNCPTIQSLINQLELHREIVKYYKVHHCLEFRSEVDLFCDKPLHDKYFFKYIGFHLLGAEYFDLFPKLYFDFGFLEQKMRSVGLLSSVADLKDYKREITSCDVSRAPNLFKHIIDFLAKVEEKIYHIADTCLLQYALMSEEPIQNLALQQISQFPRRAWFLERGNFHQRRFIVNLTQIPKIVHVLVEDLCIIVLENNDTYLVDISLDCSCGPVLIIRESIVNIIDIRLFAQENFMLTLDDHGQLKLWSIANERKRSLTQRRNSTKKFNPLNLYLYPSQLELKKCKQQIDDMPLCKRDRVVAFYIELVSQYTEEIYLHIALRNGDICVLVWNPDEEEFQRSYIPVLQTNFTNIRFICKMLKKYYVLVNASSDLSFWNLQDCSNVPTSFEWPLHESSLVTYEVYSDVGPSSYTHLIFIFTDKILSLAFQKQRVTSLNDDMQVLLNNADYHITCAKLSGDRRYLILGTKTGLVVYDVCTRSEIMRSVVSEQIRCVDVFDLDDKEYKCMIVCGVKNKRILYLLCLRKTGEDALGWQHSSITDDIILEEQTNIRLLGQKLFDVTYDDYTNLIAADSKNRVHQICTSDTKNWSIIKPAGITENISAVAAFRNWAFVGYQNGVIFNVGDESRVTPSFTNNAITYLKVINERVLVASSCQDELTLIKDLNQNISKRCRINTLFSYSVLDNYLILINNYGAVVVFKANSKFDYIHHVDPEPHFYLSDSDFQNNTLFLASSCGYCVRILTCQKSPNDDLELIQKHQFKRCEIECKLSCLAATKDASIVAVGLEIQSNEKTNYHNGDIEIFQVLDNYNLQFIYCLKSHKTAVCDMKFSNKNEVLVSISEQLCIWNIAHVQNNPLNRDVFKRRSSRFSSQRSSDLEEVDANVLSKQHDRMFLSVQRDTNKLITPGGITTKIAETSDYLNNSTDSVFDSQKIGGSCWECYSGPNDKPELLTCIKFDGNKAEQIFTNREFTQFNTIDNEGVFYNLTLLTRSQQVFAEEMPDQPCKIITGDNNYLDRLSVISNNSGCDVVDAINT</sequence>
<dbReference type="InterPro" id="IPR041452">
    <property type="entry name" value="APAF1_C"/>
</dbReference>
<dbReference type="Proteomes" id="UP000092445">
    <property type="component" value="Unassembled WGS sequence"/>
</dbReference>
<evidence type="ECO:0000259" key="4">
    <source>
        <dbReference type="Pfam" id="PF22164"/>
    </source>
</evidence>
<dbReference type="InterPro" id="IPR054042">
    <property type="entry name" value="WHD_Dark"/>
</dbReference>
<dbReference type="Gene3D" id="1.10.10.10">
    <property type="entry name" value="Winged helix-like DNA-binding domain superfamily/Winged helix DNA-binding domain"/>
    <property type="match status" value="1"/>
</dbReference>
<keyword evidence="6" id="KW-1185">Reference proteome</keyword>
<dbReference type="GO" id="GO:0043531">
    <property type="term" value="F:ADP binding"/>
    <property type="evidence" value="ECO:0007669"/>
    <property type="project" value="InterPro"/>
</dbReference>
<dbReference type="EnsemblMetazoa" id="GPAI006314-RA">
    <property type="protein sequence ID" value="GPAI006314-PA"/>
    <property type="gene ID" value="GPAI006314"/>
</dbReference>
<evidence type="ECO:0000313" key="6">
    <source>
        <dbReference type="Proteomes" id="UP000092445"/>
    </source>
</evidence>
<dbReference type="VEuPathDB" id="VectorBase:GPAI006314"/>
<dbReference type="GO" id="GO:0005829">
    <property type="term" value="C:cytosol"/>
    <property type="evidence" value="ECO:0007669"/>
    <property type="project" value="UniProtKB-ARBA"/>
</dbReference>
<dbReference type="Pfam" id="PF17908">
    <property type="entry name" value="APAF1_C"/>
    <property type="match status" value="1"/>
</dbReference>
<evidence type="ECO:0000256" key="1">
    <source>
        <dbReference type="ARBA" id="ARBA00022737"/>
    </source>
</evidence>
<evidence type="ECO:0000313" key="5">
    <source>
        <dbReference type="EnsemblMetazoa" id="GPAI006314-PA"/>
    </source>
</evidence>
<feature type="domain" description="Dark winged-helix" evidence="4">
    <location>
        <begin position="384"/>
        <end position="437"/>
    </location>
</feature>
<dbReference type="InterPro" id="IPR027417">
    <property type="entry name" value="P-loop_NTPase"/>
</dbReference>
<organism evidence="5 6">
    <name type="scientific">Glossina pallidipes</name>
    <name type="common">Tsetse fly</name>
    <dbReference type="NCBI Taxonomy" id="7398"/>
    <lineage>
        <taxon>Eukaryota</taxon>
        <taxon>Metazoa</taxon>
        <taxon>Ecdysozoa</taxon>
        <taxon>Arthropoda</taxon>
        <taxon>Hexapoda</taxon>
        <taxon>Insecta</taxon>
        <taxon>Pterygota</taxon>
        <taxon>Neoptera</taxon>
        <taxon>Endopterygota</taxon>
        <taxon>Diptera</taxon>
        <taxon>Brachycera</taxon>
        <taxon>Muscomorpha</taxon>
        <taxon>Hippoboscoidea</taxon>
        <taxon>Glossinidae</taxon>
        <taxon>Glossina</taxon>
    </lineage>
</organism>
<evidence type="ECO:0000259" key="3">
    <source>
        <dbReference type="Pfam" id="PF22080"/>
    </source>
</evidence>
<dbReference type="InterPro" id="IPR015943">
    <property type="entry name" value="WD40/YVTN_repeat-like_dom_sf"/>
</dbReference>
<dbReference type="Gene3D" id="2.130.10.10">
    <property type="entry name" value="YVTN repeat-like/Quinoprotein amine dehydrogenase"/>
    <property type="match status" value="1"/>
</dbReference>
<reference evidence="5" key="2">
    <citation type="submission" date="2020-05" db="UniProtKB">
        <authorList>
            <consortium name="EnsemblMetazoa"/>
        </authorList>
    </citation>
    <scope>IDENTIFICATION</scope>
    <source>
        <strain evidence="5">IAEA</strain>
    </source>
</reference>
<feature type="domain" description="APAF-1 helical" evidence="2">
    <location>
        <begin position="462"/>
        <end position="554"/>
    </location>
</feature>
<name>A0A1A9Z7N2_GLOPL</name>
<keyword evidence="1" id="KW-0677">Repeat</keyword>
<dbReference type="Pfam" id="PF22080">
    <property type="entry name" value="Dark_CARD"/>
    <property type="match status" value="1"/>
</dbReference>
<dbReference type="SUPFAM" id="SSF52540">
    <property type="entry name" value="P-loop containing nucleoside triphosphate hydrolases"/>
    <property type="match status" value="1"/>
</dbReference>
<dbReference type="InterPro" id="IPR036388">
    <property type="entry name" value="WH-like_DNA-bd_sf"/>
</dbReference>
<reference evidence="6" key="1">
    <citation type="submission" date="2014-03" db="EMBL/GenBank/DDBJ databases">
        <authorList>
            <person name="Aksoy S."/>
            <person name="Warren W."/>
            <person name="Wilson R.K."/>
        </authorList>
    </citation>
    <scope>NUCLEOTIDE SEQUENCE [LARGE SCALE GENOMIC DNA]</scope>
    <source>
        <strain evidence="6">IAEA</strain>
    </source>
</reference>
<dbReference type="Pfam" id="PF22164">
    <property type="entry name" value="WHD_Dark"/>
    <property type="match status" value="1"/>
</dbReference>
<dbReference type="Gene3D" id="3.40.50.300">
    <property type="entry name" value="P-loop containing nucleotide triphosphate hydrolases"/>
    <property type="match status" value="1"/>
</dbReference>
<dbReference type="GO" id="GO:0006915">
    <property type="term" value="P:apoptotic process"/>
    <property type="evidence" value="ECO:0007669"/>
    <property type="project" value="UniProtKB-KW"/>
</dbReference>
<dbReference type="SUPFAM" id="SSF50978">
    <property type="entry name" value="WD40 repeat-like"/>
    <property type="match status" value="2"/>
</dbReference>
<dbReference type="InterPro" id="IPR054304">
    <property type="entry name" value="Dark_CARD"/>
</dbReference>
<evidence type="ECO:0000259" key="2">
    <source>
        <dbReference type="Pfam" id="PF17908"/>
    </source>
</evidence>
<dbReference type="PANTHER" id="PTHR22845:SF5">
    <property type="entry name" value="APOPTOTIC PROTEASE-ACTIVATING FACTOR 1"/>
    <property type="match status" value="1"/>
</dbReference>
<dbReference type="InterPro" id="IPR036322">
    <property type="entry name" value="WD40_repeat_dom_sf"/>
</dbReference>
<feature type="domain" description="Dark CARD" evidence="3">
    <location>
        <begin position="18"/>
        <end position="83"/>
    </location>
</feature>
<dbReference type="STRING" id="7398.A0A1A9Z7N2"/>
<dbReference type="Gene3D" id="1.25.40.370">
    <property type="match status" value="1"/>
</dbReference>
<dbReference type="PANTHER" id="PTHR22845">
    <property type="entry name" value="APOPTOTIC PROTEASE-ACTIVATING FACTOR 1"/>
    <property type="match status" value="1"/>
</dbReference>
<evidence type="ECO:0008006" key="7">
    <source>
        <dbReference type="Google" id="ProtNLM"/>
    </source>
</evidence>
<proteinExistence type="predicted"/>
<protein>
    <recommendedName>
        <fullName evidence="7">NB-ARC domain-containing protein</fullName>
    </recommendedName>
</protein>
<accession>A0A1A9Z7N2</accession>